<evidence type="ECO:0000259" key="1">
    <source>
        <dbReference type="Pfam" id="PF07007"/>
    </source>
</evidence>
<accession>A0ABU8YWU5</accession>
<protein>
    <submittedName>
        <fullName evidence="2">Lysozyme inhibitor LprI family protein</fullName>
    </submittedName>
</protein>
<evidence type="ECO:0000313" key="2">
    <source>
        <dbReference type="EMBL" id="MEK0188849.1"/>
    </source>
</evidence>
<evidence type="ECO:0000313" key="3">
    <source>
        <dbReference type="Proteomes" id="UP001384579"/>
    </source>
</evidence>
<sequence>MKIEFRKDRSHFWSLAKPSKRIALLAIVGTTLVLAQSGRSVIAQQLNCDRPQGDVEVRACIRLRYELADKRLNDVYKQLIAKLSKEEKALLAEAQLGWIKVRDNSCEFEVYRNRGGTGYQGFLNECLERSTKQRTAELEKYFKER</sequence>
<dbReference type="Proteomes" id="UP001384579">
    <property type="component" value="Unassembled WGS sequence"/>
</dbReference>
<gene>
    <name evidence="2" type="ORF">WMG39_28960</name>
</gene>
<dbReference type="InterPro" id="IPR009739">
    <property type="entry name" value="LprI-like_N"/>
</dbReference>
<dbReference type="RefSeq" id="WP_340526276.1">
    <property type="nucleotide sequence ID" value="NZ_JBBLXS010000788.1"/>
</dbReference>
<feature type="domain" description="Lysozyme inhibitor LprI-like N-terminal" evidence="1">
    <location>
        <begin position="48"/>
        <end position="138"/>
    </location>
</feature>
<dbReference type="PANTHER" id="PTHR39176:SF1">
    <property type="entry name" value="PERIPLASMIC PROTEIN"/>
    <property type="match status" value="1"/>
</dbReference>
<reference evidence="2 3" key="1">
    <citation type="journal article" date="2020" name="Harmful Algae">
        <title>Molecular and morphological characterization of a novel dihydroanatoxin-a producing Microcoleus species (cyanobacteria) from the Russian River, California, USA.</title>
        <authorList>
            <person name="Conklin K.Y."/>
            <person name="Stancheva R."/>
            <person name="Otten T.G."/>
            <person name="Fadness R."/>
            <person name="Boyer G.L."/>
            <person name="Read B."/>
            <person name="Zhang X."/>
            <person name="Sheath R.G."/>
        </authorList>
    </citation>
    <scope>NUCLEOTIDE SEQUENCE [LARGE SCALE GENOMIC DNA]</scope>
    <source>
        <strain evidence="2 3">PTRS2</strain>
    </source>
</reference>
<dbReference type="Pfam" id="PF07007">
    <property type="entry name" value="LprI"/>
    <property type="match status" value="1"/>
</dbReference>
<dbReference type="Gene3D" id="1.20.1270.180">
    <property type="match status" value="1"/>
</dbReference>
<keyword evidence="3" id="KW-1185">Reference proteome</keyword>
<name>A0ABU8YWU5_9CYAN</name>
<comment type="caution">
    <text evidence="2">The sequence shown here is derived from an EMBL/GenBank/DDBJ whole genome shotgun (WGS) entry which is preliminary data.</text>
</comment>
<proteinExistence type="predicted"/>
<organism evidence="2 3">
    <name type="scientific">Microcoleus anatoxicus PTRS2</name>
    <dbReference type="NCBI Taxonomy" id="2705321"/>
    <lineage>
        <taxon>Bacteria</taxon>
        <taxon>Bacillati</taxon>
        <taxon>Cyanobacteriota</taxon>
        <taxon>Cyanophyceae</taxon>
        <taxon>Oscillatoriophycideae</taxon>
        <taxon>Oscillatoriales</taxon>
        <taxon>Microcoleaceae</taxon>
        <taxon>Microcoleus</taxon>
        <taxon>Microcoleus anatoxicus</taxon>
    </lineage>
</organism>
<dbReference type="PANTHER" id="PTHR39176">
    <property type="entry name" value="PERIPLASMIC PROTEIN-RELATED"/>
    <property type="match status" value="1"/>
</dbReference>
<dbReference type="EMBL" id="JBBLXS010000788">
    <property type="protein sequence ID" value="MEK0188849.1"/>
    <property type="molecule type" value="Genomic_DNA"/>
</dbReference>